<keyword evidence="4" id="KW-1185">Reference proteome</keyword>
<evidence type="ECO:0000259" key="2">
    <source>
        <dbReference type="Pfam" id="PF16209"/>
    </source>
</evidence>
<feature type="transmembrane region" description="Helical" evidence="1">
    <location>
        <begin position="52"/>
        <end position="70"/>
    </location>
</feature>
<dbReference type="InterPro" id="IPR032631">
    <property type="entry name" value="P-type_ATPase_N"/>
</dbReference>
<proteinExistence type="predicted"/>
<evidence type="ECO:0000313" key="3">
    <source>
        <dbReference type="EMBL" id="EGB02256.1"/>
    </source>
</evidence>
<keyword evidence="1" id="KW-0472">Membrane</keyword>
<dbReference type="GO" id="GO:0140326">
    <property type="term" value="F:ATPase-coupled intramembrane lipid transporter activity"/>
    <property type="evidence" value="ECO:0007669"/>
    <property type="project" value="TreeGrafter"/>
</dbReference>
<dbReference type="KEGG" id="aaf:AURANDRAFT_35421"/>
<keyword evidence="1" id="KW-1133">Transmembrane helix</keyword>
<feature type="transmembrane region" description="Helical" evidence="1">
    <location>
        <begin position="76"/>
        <end position="96"/>
    </location>
</feature>
<accession>F0YRK4</accession>
<dbReference type="GO" id="GO:0045332">
    <property type="term" value="P:phospholipid translocation"/>
    <property type="evidence" value="ECO:0007669"/>
    <property type="project" value="TreeGrafter"/>
</dbReference>
<dbReference type="RefSeq" id="XP_009043046.1">
    <property type="nucleotide sequence ID" value="XM_009044798.1"/>
</dbReference>
<dbReference type="InterPro" id="IPR023298">
    <property type="entry name" value="ATPase_P-typ_TM_dom_sf"/>
</dbReference>
<dbReference type="eggNOG" id="KOG0206">
    <property type="taxonomic scope" value="Eukaryota"/>
</dbReference>
<name>F0YRK4_AURAN</name>
<feature type="non-terminal residue" evidence="3">
    <location>
        <position position="123"/>
    </location>
</feature>
<dbReference type="InParanoid" id="F0YRK4"/>
<sequence>MGGAGGVKTRLVKIGASNAGHAPHNRLVTAKFTLLNFLPLALFAQFRRVANLYFLLNGMLMMFAEVTGAFNSPYTSYTTLGPLMFLITISLINDALTDIQRHRADMRMDATAVDVVSRGGGQL</sequence>
<protein>
    <recommendedName>
        <fullName evidence="2">P-type ATPase N-terminal domain-containing protein</fullName>
    </recommendedName>
</protein>
<dbReference type="OrthoDB" id="377733at2759"/>
<reference evidence="3 4" key="1">
    <citation type="journal article" date="2011" name="Proc. Natl. Acad. Sci. U.S.A.">
        <title>Niche of harmful alga Aureococcus anophagefferens revealed through ecogenomics.</title>
        <authorList>
            <person name="Gobler C.J."/>
            <person name="Berry D.L."/>
            <person name="Dyhrman S.T."/>
            <person name="Wilhelm S.W."/>
            <person name="Salamov A."/>
            <person name="Lobanov A.V."/>
            <person name="Zhang Y."/>
            <person name="Collier J.L."/>
            <person name="Wurch L.L."/>
            <person name="Kustka A.B."/>
            <person name="Dill B.D."/>
            <person name="Shah M."/>
            <person name="VerBerkmoes N.C."/>
            <person name="Kuo A."/>
            <person name="Terry A."/>
            <person name="Pangilinan J."/>
            <person name="Lindquist E.A."/>
            <person name="Lucas S."/>
            <person name="Paulsen I.T."/>
            <person name="Hattenrath-Lehmann T.K."/>
            <person name="Talmage S.C."/>
            <person name="Walker E.A."/>
            <person name="Koch F."/>
            <person name="Burson A.M."/>
            <person name="Marcoval M.A."/>
            <person name="Tang Y.Z."/>
            <person name="Lecleir G.R."/>
            <person name="Coyne K.J."/>
            <person name="Berg G.M."/>
            <person name="Bertrand E.M."/>
            <person name="Saito M.A."/>
            <person name="Gladyshev V.N."/>
            <person name="Grigoriev I.V."/>
        </authorList>
    </citation>
    <scope>NUCLEOTIDE SEQUENCE [LARGE SCALE GENOMIC DNA]</scope>
    <source>
        <strain evidence="4">CCMP 1984</strain>
    </source>
</reference>
<evidence type="ECO:0000256" key="1">
    <source>
        <dbReference type="SAM" id="Phobius"/>
    </source>
</evidence>
<dbReference type="GO" id="GO:0005886">
    <property type="term" value="C:plasma membrane"/>
    <property type="evidence" value="ECO:0007669"/>
    <property type="project" value="TreeGrafter"/>
</dbReference>
<feature type="domain" description="P-type ATPase N-terminal" evidence="2">
    <location>
        <begin position="23"/>
        <end position="67"/>
    </location>
</feature>
<organism evidence="4">
    <name type="scientific">Aureococcus anophagefferens</name>
    <name type="common">Harmful bloom alga</name>
    <dbReference type="NCBI Taxonomy" id="44056"/>
    <lineage>
        <taxon>Eukaryota</taxon>
        <taxon>Sar</taxon>
        <taxon>Stramenopiles</taxon>
        <taxon>Ochrophyta</taxon>
        <taxon>Pelagophyceae</taxon>
        <taxon>Pelagomonadales</taxon>
        <taxon>Pelagomonadaceae</taxon>
        <taxon>Aureococcus</taxon>
    </lineage>
</organism>
<dbReference type="Proteomes" id="UP000002729">
    <property type="component" value="Unassembled WGS sequence"/>
</dbReference>
<keyword evidence="1" id="KW-0812">Transmembrane</keyword>
<dbReference type="SUPFAM" id="SSF81665">
    <property type="entry name" value="Calcium ATPase, transmembrane domain M"/>
    <property type="match status" value="1"/>
</dbReference>
<gene>
    <name evidence="3" type="ORF">AURANDRAFT_35421</name>
</gene>
<evidence type="ECO:0000313" key="4">
    <source>
        <dbReference type="Proteomes" id="UP000002729"/>
    </source>
</evidence>
<dbReference type="GeneID" id="20221606"/>
<dbReference type="PANTHER" id="PTHR24092">
    <property type="entry name" value="PROBABLE PHOSPHOLIPID-TRANSPORTING ATPASE"/>
    <property type="match status" value="1"/>
</dbReference>
<dbReference type="AlphaFoldDB" id="F0YRK4"/>
<dbReference type="EMBL" id="GL833669">
    <property type="protein sequence ID" value="EGB02256.1"/>
    <property type="molecule type" value="Genomic_DNA"/>
</dbReference>
<dbReference type="Pfam" id="PF16209">
    <property type="entry name" value="PhoLip_ATPase_N"/>
    <property type="match status" value="1"/>
</dbReference>